<evidence type="ECO:0000313" key="3">
    <source>
        <dbReference type="EMBL" id="MFC7617814.1"/>
    </source>
</evidence>
<dbReference type="PANTHER" id="PTHR32294:SF4">
    <property type="entry name" value="ERROR-PRONE DNA POLYMERASE"/>
    <property type="match status" value="1"/>
</dbReference>
<dbReference type="Proteomes" id="UP001596512">
    <property type="component" value="Unassembled WGS sequence"/>
</dbReference>
<sequence length="359" mass="38464">MGWNNPPVRWSELERILSGRPPEVGDGGDSPAWTRKRDRYLPTGGTANPGPTDAADGDGRVPYAELHCHSNFSFLDGASHPEELVEAAALLGLDAIALTDHDGLYGVVRFAEAARELGVRTVFGAELSLGLTEPQAGNPDPEGEHLLLLADGQDGYHRLSRVLTTAHLDGGEKGKPAYDLPYVVEQTRDHCVVLTGCRKGAVRQALAQHGPQAAFEQLKHLVTAYGRDRVFVELTDHGLPDDSTRNDLLAGMAADLGLPIVATNAVHYAHPQRGHLAAAVAAVRARRSLDDLAGWLPPAPTAHLRTGEEMAARFARHPGAVQRAAVLGVQLSFDLRLLAPSSRRSTSRPATPRRPTSPS</sequence>
<proteinExistence type="predicted"/>
<dbReference type="PANTHER" id="PTHR32294">
    <property type="entry name" value="DNA POLYMERASE III SUBUNIT ALPHA"/>
    <property type="match status" value="1"/>
</dbReference>
<evidence type="ECO:0000313" key="4">
    <source>
        <dbReference type="Proteomes" id="UP001596512"/>
    </source>
</evidence>
<feature type="region of interest" description="Disordered" evidence="1">
    <location>
        <begin position="16"/>
        <end position="59"/>
    </location>
</feature>
<organism evidence="3 4">
    <name type="scientific">Actinokineospora soli</name>
    <dbReference type="NCBI Taxonomy" id="1048753"/>
    <lineage>
        <taxon>Bacteria</taxon>
        <taxon>Bacillati</taxon>
        <taxon>Actinomycetota</taxon>
        <taxon>Actinomycetes</taxon>
        <taxon>Pseudonocardiales</taxon>
        <taxon>Pseudonocardiaceae</taxon>
        <taxon>Actinokineospora</taxon>
    </lineage>
</organism>
<dbReference type="Pfam" id="PF02811">
    <property type="entry name" value="PHP"/>
    <property type="match status" value="1"/>
</dbReference>
<reference evidence="4" key="1">
    <citation type="journal article" date="2019" name="Int. J. Syst. Evol. Microbiol.">
        <title>The Global Catalogue of Microorganisms (GCM) 10K type strain sequencing project: providing services to taxonomists for standard genome sequencing and annotation.</title>
        <authorList>
            <consortium name="The Broad Institute Genomics Platform"/>
            <consortium name="The Broad Institute Genome Sequencing Center for Infectious Disease"/>
            <person name="Wu L."/>
            <person name="Ma J."/>
        </authorList>
    </citation>
    <scope>NUCLEOTIDE SEQUENCE [LARGE SCALE GENOMIC DNA]</scope>
    <source>
        <strain evidence="4">JCM 17695</strain>
    </source>
</reference>
<dbReference type="InterPro" id="IPR016195">
    <property type="entry name" value="Pol/histidinol_Pase-like"/>
</dbReference>
<dbReference type="InterPro" id="IPR004805">
    <property type="entry name" value="DnaE2/DnaE/PolC"/>
</dbReference>
<dbReference type="Gene3D" id="3.20.20.140">
    <property type="entry name" value="Metal-dependent hydrolases"/>
    <property type="match status" value="1"/>
</dbReference>
<dbReference type="EMBL" id="JBHTEY010000004">
    <property type="protein sequence ID" value="MFC7617814.1"/>
    <property type="molecule type" value="Genomic_DNA"/>
</dbReference>
<dbReference type="SUPFAM" id="SSF89550">
    <property type="entry name" value="PHP domain-like"/>
    <property type="match status" value="1"/>
</dbReference>
<evidence type="ECO:0000259" key="2">
    <source>
        <dbReference type="SMART" id="SM00481"/>
    </source>
</evidence>
<dbReference type="InterPro" id="IPR003141">
    <property type="entry name" value="Pol/His_phosphatase_N"/>
</dbReference>
<feature type="region of interest" description="Disordered" evidence="1">
    <location>
        <begin position="340"/>
        <end position="359"/>
    </location>
</feature>
<accession>A0ABW2TVP9</accession>
<feature type="domain" description="Polymerase/histidinol phosphatase N-terminal" evidence="2">
    <location>
        <begin position="64"/>
        <end position="131"/>
    </location>
</feature>
<comment type="caution">
    <text evidence="3">The sequence shown here is derived from an EMBL/GenBank/DDBJ whole genome shotgun (WGS) entry which is preliminary data.</text>
</comment>
<gene>
    <name evidence="3" type="ORF">ACFQV2_34820</name>
</gene>
<dbReference type="SMART" id="SM00481">
    <property type="entry name" value="POLIIIAc"/>
    <property type="match status" value="1"/>
</dbReference>
<name>A0ABW2TVP9_9PSEU</name>
<keyword evidence="4" id="KW-1185">Reference proteome</keyword>
<protein>
    <submittedName>
        <fullName evidence="3">PHP domain-containing protein</fullName>
    </submittedName>
</protein>
<dbReference type="InterPro" id="IPR004013">
    <property type="entry name" value="PHP_dom"/>
</dbReference>
<evidence type="ECO:0000256" key="1">
    <source>
        <dbReference type="SAM" id="MobiDB-lite"/>
    </source>
</evidence>